<accession>A0ABV5JJ69</accession>
<dbReference type="EMBL" id="JBHMEA010000049">
    <property type="protein sequence ID" value="MFB9233507.1"/>
    <property type="molecule type" value="Genomic_DNA"/>
</dbReference>
<organism evidence="3 4">
    <name type="scientific">Pseudohalocynthiibacter aestuariivivens</name>
    <dbReference type="NCBI Taxonomy" id="1591409"/>
    <lineage>
        <taxon>Bacteria</taxon>
        <taxon>Pseudomonadati</taxon>
        <taxon>Pseudomonadota</taxon>
        <taxon>Alphaproteobacteria</taxon>
        <taxon>Rhodobacterales</taxon>
        <taxon>Paracoccaceae</taxon>
        <taxon>Pseudohalocynthiibacter</taxon>
    </lineage>
</organism>
<evidence type="ECO:0000259" key="2">
    <source>
        <dbReference type="Pfam" id="PF07811"/>
    </source>
</evidence>
<comment type="caution">
    <text evidence="3">The sequence shown here is derived from an EMBL/GenBank/DDBJ whole genome shotgun (WGS) entry which is preliminary data.</text>
</comment>
<dbReference type="RefSeq" id="WP_213888413.1">
    <property type="nucleotide sequence ID" value="NZ_JAGFNU010000003.1"/>
</dbReference>
<sequence length="134" mass="14446">MQRVLIRVLAAFRKSESGTATIEAVLWLPVFIAFIALATDASFIFFGQNKAYRIVQDANRSLSVGRLETEAEVEAFLTSALSGMSPNATVSSTIASGAVTSQITIPTSDLTSINMISALTGQNVYVRARHLVEY</sequence>
<keyword evidence="1" id="KW-0472">Membrane</keyword>
<name>A0ABV5JJ69_9RHOB</name>
<keyword evidence="1" id="KW-0812">Transmembrane</keyword>
<evidence type="ECO:0000313" key="3">
    <source>
        <dbReference type="EMBL" id="MFB9233507.1"/>
    </source>
</evidence>
<keyword evidence="4" id="KW-1185">Reference proteome</keyword>
<evidence type="ECO:0000313" key="4">
    <source>
        <dbReference type="Proteomes" id="UP001589683"/>
    </source>
</evidence>
<evidence type="ECO:0000256" key="1">
    <source>
        <dbReference type="SAM" id="Phobius"/>
    </source>
</evidence>
<feature type="transmembrane region" description="Helical" evidence="1">
    <location>
        <begin position="27"/>
        <end position="46"/>
    </location>
</feature>
<proteinExistence type="predicted"/>
<dbReference type="Proteomes" id="UP001589683">
    <property type="component" value="Unassembled WGS sequence"/>
</dbReference>
<dbReference type="InterPro" id="IPR012495">
    <property type="entry name" value="TadE-like_dom"/>
</dbReference>
<reference evidence="3 4" key="1">
    <citation type="submission" date="2024-09" db="EMBL/GenBank/DDBJ databases">
        <authorList>
            <person name="Sun Q."/>
            <person name="Mori K."/>
        </authorList>
    </citation>
    <scope>NUCLEOTIDE SEQUENCE [LARGE SCALE GENOMIC DNA]</scope>
    <source>
        <strain evidence="3 4">CECT 8726</strain>
    </source>
</reference>
<gene>
    <name evidence="3" type="ORF">ACFFUT_17065</name>
</gene>
<dbReference type="Pfam" id="PF07811">
    <property type="entry name" value="TadE"/>
    <property type="match status" value="1"/>
</dbReference>
<feature type="domain" description="TadE-like" evidence="2">
    <location>
        <begin position="18"/>
        <end position="51"/>
    </location>
</feature>
<keyword evidence="1" id="KW-1133">Transmembrane helix</keyword>
<protein>
    <submittedName>
        <fullName evidence="3">TadE/TadG family type IV pilus assembly protein</fullName>
    </submittedName>
</protein>